<name>A0A9P9W783_9PEZI</name>
<keyword evidence="2" id="KW-1185">Reference proteome</keyword>
<sequence length="51" mass="6024">MFPPRSRFLEEFHEDDPLEELAAFATSTTDEVPDISAAKKAERERVMRRWN</sequence>
<dbReference type="Proteomes" id="UP000829685">
    <property type="component" value="Unassembled WGS sequence"/>
</dbReference>
<dbReference type="EMBL" id="JAFIMR010000619">
    <property type="protein sequence ID" value="KAI1840134.1"/>
    <property type="molecule type" value="Genomic_DNA"/>
</dbReference>
<evidence type="ECO:0000313" key="2">
    <source>
        <dbReference type="Proteomes" id="UP000829685"/>
    </source>
</evidence>
<protein>
    <submittedName>
        <fullName evidence="1">Uncharacterized protein</fullName>
    </submittedName>
</protein>
<comment type="caution">
    <text evidence="1">The sequence shown here is derived from an EMBL/GenBank/DDBJ whole genome shotgun (WGS) entry which is preliminary data.</text>
</comment>
<proteinExistence type="predicted"/>
<organism evidence="1 2">
    <name type="scientific">Neoarthrinium moseri</name>
    <dbReference type="NCBI Taxonomy" id="1658444"/>
    <lineage>
        <taxon>Eukaryota</taxon>
        <taxon>Fungi</taxon>
        <taxon>Dikarya</taxon>
        <taxon>Ascomycota</taxon>
        <taxon>Pezizomycotina</taxon>
        <taxon>Sordariomycetes</taxon>
        <taxon>Xylariomycetidae</taxon>
        <taxon>Amphisphaeriales</taxon>
        <taxon>Apiosporaceae</taxon>
        <taxon>Neoarthrinium</taxon>
    </lineage>
</organism>
<reference evidence="1" key="1">
    <citation type="submission" date="2021-03" db="EMBL/GenBank/DDBJ databases">
        <title>Revisited historic fungal species revealed as producer of novel bioactive compounds through whole genome sequencing and comparative genomics.</title>
        <authorList>
            <person name="Vignolle G.A."/>
            <person name="Hochenegger N."/>
            <person name="Mach R.L."/>
            <person name="Mach-Aigner A.R."/>
            <person name="Javad Rahimi M."/>
            <person name="Salim K.A."/>
            <person name="Chan C.M."/>
            <person name="Lim L.B.L."/>
            <person name="Cai F."/>
            <person name="Druzhinina I.S."/>
            <person name="U'Ren J.M."/>
            <person name="Derntl C."/>
        </authorList>
    </citation>
    <scope>NUCLEOTIDE SEQUENCE</scope>
    <source>
        <strain evidence="1">TUCIM 5799</strain>
    </source>
</reference>
<dbReference type="AlphaFoldDB" id="A0A9P9W783"/>
<gene>
    <name evidence="1" type="ORF">JX265_014154</name>
</gene>
<feature type="non-terminal residue" evidence="1">
    <location>
        <position position="51"/>
    </location>
</feature>
<accession>A0A9P9W783</accession>
<evidence type="ECO:0000313" key="1">
    <source>
        <dbReference type="EMBL" id="KAI1840134.1"/>
    </source>
</evidence>